<keyword evidence="6" id="KW-0560">Oxidoreductase</keyword>
<dbReference type="SUPFAM" id="SSF110324">
    <property type="entry name" value="Ribosomal L27 protein-like"/>
    <property type="match status" value="1"/>
</dbReference>
<keyword evidence="7" id="KW-1185">Reference proteome</keyword>
<feature type="region of interest" description="Disordered" evidence="5">
    <location>
        <begin position="261"/>
        <end position="283"/>
    </location>
</feature>
<evidence type="ECO:0000256" key="4">
    <source>
        <dbReference type="ARBA" id="ARBA00035267"/>
    </source>
</evidence>
<dbReference type="Proteomes" id="UP001161017">
    <property type="component" value="Unassembled WGS sequence"/>
</dbReference>
<dbReference type="GO" id="GO:0006412">
    <property type="term" value="P:translation"/>
    <property type="evidence" value="ECO:0007669"/>
    <property type="project" value="InterPro"/>
</dbReference>
<evidence type="ECO:0000256" key="1">
    <source>
        <dbReference type="ARBA" id="ARBA00010797"/>
    </source>
</evidence>
<dbReference type="Gene3D" id="2.40.50.100">
    <property type="match status" value="1"/>
</dbReference>
<sequence>MPPRITQLAMRPRPPPSLSFTPALPFLYPPTHHHHHPLPSITTTQSRPASHAAQGRANKAAPGPGKRLGAKRGATELVVPGTIIFRQRGTHWFPGENAGMGRDHTIFAKEKGYVCFYKDRWRGVGYRGAGRVGARDGSGVQWRKYIGIVFERGGTLPRPVGAKRMRRLGMEVREREEGEGMASAAAAGVVEDAGALVRGQTMREREAVPRSRPELKMSQGYQFRESNWSIGRAAERANVKVRNFKPGDRFLAWRKRTARKARVVEAKSMKSRKARQAKGSKNK</sequence>
<gene>
    <name evidence="6" type="primary">MRPL2</name>
    <name evidence="6" type="ORF">OHK93_003866</name>
</gene>
<proteinExistence type="inferred from homology"/>
<dbReference type="Pfam" id="PF01016">
    <property type="entry name" value="Ribosomal_L27"/>
    <property type="match status" value="1"/>
</dbReference>
<dbReference type="GO" id="GO:0003735">
    <property type="term" value="F:structural constituent of ribosome"/>
    <property type="evidence" value="ECO:0007669"/>
    <property type="project" value="InterPro"/>
</dbReference>
<evidence type="ECO:0000256" key="2">
    <source>
        <dbReference type="ARBA" id="ARBA00022980"/>
    </source>
</evidence>
<accession>A0AA43QHC8</accession>
<dbReference type="AlphaFoldDB" id="A0AA43QHC8"/>
<protein>
    <recommendedName>
        <fullName evidence="4">Large ribosomal subunit protein bL27m</fullName>
    </recommendedName>
</protein>
<feature type="region of interest" description="Disordered" evidence="5">
    <location>
        <begin position="29"/>
        <end position="71"/>
    </location>
</feature>
<dbReference type="PRINTS" id="PR00063">
    <property type="entry name" value="RIBOSOMALL27"/>
</dbReference>
<dbReference type="PANTHER" id="PTHR15893">
    <property type="entry name" value="RIBOSOMAL PROTEIN L27"/>
    <property type="match status" value="1"/>
</dbReference>
<dbReference type="PROSITE" id="PS00831">
    <property type="entry name" value="RIBOSOMAL_L27"/>
    <property type="match status" value="1"/>
</dbReference>
<evidence type="ECO:0000313" key="7">
    <source>
        <dbReference type="Proteomes" id="UP001161017"/>
    </source>
</evidence>
<feature type="compositionally biased region" description="Basic residues" evidence="5">
    <location>
        <begin position="269"/>
        <end position="283"/>
    </location>
</feature>
<comment type="caution">
    <text evidence="6">The sequence shown here is derived from an EMBL/GenBank/DDBJ whole genome shotgun (WGS) entry which is preliminary data.</text>
</comment>
<evidence type="ECO:0000256" key="3">
    <source>
        <dbReference type="ARBA" id="ARBA00023274"/>
    </source>
</evidence>
<dbReference type="InterPro" id="IPR001684">
    <property type="entry name" value="Ribosomal_bL27"/>
</dbReference>
<evidence type="ECO:0000313" key="6">
    <source>
        <dbReference type="EMBL" id="MDI1485677.1"/>
    </source>
</evidence>
<keyword evidence="3" id="KW-0687">Ribonucleoprotein</keyword>
<comment type="similarity">
    <text evidence="1">Belongs to the bacterial ribosomal protein bL27 family.</text>
</comment>
<name>A0AA43QHC8_9LECA</name>
<organism evidence="6 7">
    <name type="scientific">Ramalina farinacea</name>
    <dbReference type="NCBI Taxonomy" id="258253"/>
    <lineage>
        <taxon>Eukaryota</taxon>
        <taxon>Fungi</taxon>
        <taxon>Dikarya</taxon>
        <taxon>Ascomycota</taxon>
        <taxon>Pezizomycotina</taxon>
        <taxon>Lecanoromycetes</taxon>
        <taxon>OSLEUM clade</taxon>
        <taxon>Lecanoromycetidae</taxon>
        <taxon>Lecanorales</taxon>
        <taxon>Lecanorineae</taxon>
        <taxon>Ramalinaceae</taxon>
        <taxon>Ramalina</taxon>
    </lineage>
</organism>
<dbReference type="GO" id="GO:0016491">
    <property type="term" value="F:oxidoreductase activity"/>
    <property type="evidence" value="ECO:0007669"/>
    <property type="project" value="UniProtKB-KW"/>
</dbReference>
<evidence type="ECO:0000256" key="5">
    <source>
        <dbReference type="SAM" id="MobiDB-lite"/>
    </source>
</evidence>
<dbReference type="PANTHER" id="PTHR15893:SF0">
    <property type="entry name" value="LARGE RIBOSOMAL SUBUNIT PROTEIN BL27M"/>
    <property type="match status" value="1"/>
</dbReference>
<reference evidence="6" key="1">
    <citation type="journal article" date="2023" name="Genome Biol. Evol.">
        <title>First Whole Genome Sequence and Flow Cytometry Genome Size Data for the Lichen-Forming Fungus Ramalina farinacea (Ascomycota).</title>
        <authorList>
            <person name="Llewellyn T."/>
            <person name="Mian S."/>
            <person name="Hill R."/>
            <person name="Leitch I.J."/>
            <person name="Gaya E."/>
        </authorList>
    </citation>
    <scope>NUCLEOTIDE SEQUENCE</scope>
    <source>
        <strain evidence="6">LIQ254RAFAR</strain>
    </source>
</reference>
<dbReference type="InterPro" id="IPR018261">
    <property type="entry name" value="Ribosomal_bL27_CS"/>
</dbReference>
<keyword evidence="2 6" id="KW-0689">Ribosomal protein</keyword>
<dbReference type="GO" id="GO:0005762">
    <property type="term" value="C:mitochondrial large ribosomal subunit"/>
    <property type="evidence" value="ECO:0007669"/>
    <property type="project" value="TreeGrafter"/>
</dbReference>
<dbReference type="EMBL" id="JAPUFD010000002">
    <property type="protein sequence ID" value="MDI1485677.1"/>
    <property type="molecule type" value="Genomic_DNA"/>
</dbReference>